<dbReference type="GO" id="GO:0015074">
    <property type="term" value="P:DNA integration"/>
    <property type="evidence" value="ECO:0007669"/>
    <property type="project" value="UniProtKB-KW"/>
</dbReference>
<dbReference type="InterPro" id="IPR006118">
    <property type="entry name" value="Recombinase_CS"/>
</dbReference>
<comment type="similarity">
    <text evidence="1">Belongs to the site-specific recombinase resolvase family.</text>
</comment>
<dbReference type="InterPro" id="IPR036162">
    <property type="entry name" value="Resolvase-like_N_sf"/>
</dbReference>
<keyword evidence="4" id="KW-0233">DNA recombination</keyword>
<comment type="caution">
    <text evidence="7">The sequence shown here is derived from an EMBL/GenBank/DDBJ whole genome shotgun (WGS) entry which is preliminary data.</text>
</comment>
<dbReference type="InterPro" id="IPR009057">
    <property type="entry name" value="Homeodomain-like_sf"/>
</dbReference>
<evidence type="ECO:0000256" key="3">
    <source>
        <dbReference type="ARBA" id="ARBA00023125"/>
    </source>
</evidence>
<dbReference type="Gene3D" id="1.10.10.60">
    <property type="entry name" value="Homeodomain-like"/>
    <property type="match status" value="1"/>
</dbReference>
<feature type="active site" description="O-(5'-phospho-DNA)-serine intermediate" evidence="5">
    <location>
        <position position="9"/>
    </location>
</feature>
<evidence type="ECO:0000256" key="2">
    <source>
        <dbReference type="ARBA" id="ARBA00022908"/>
    </source>
</evidence>
<evidence type="ECO:0000313" key="8">
    <source>
        <dbReference type="Proteomes" id="UP000224130"/>
    </source>
</evidence>
<protein>
    <submittedName>
        <fullName evidence="7">DNA invertase Pin-like site-specific DNA recombinase</fullName>
    </submittedName>
</protein>
<dbReference type="CDD" id="cd00569">
    <property type="entry name" value="HTH_Hin_like"/>
    <property type="match status" value="1"/>
</dbReference>
<dbReference type="PROSITE" id="PS51736">
    <property type="entry name" value="RECOMBINASES_3"/>
    <property type="match status" value="1"/>
</dbReference>
<sequence>MRLGYARPSHQGPDLTAQLQALHGAGAERIWEERELGTQSRQPLLDDLLLQLRHGDALIVLRLDRLARSLHHLALIATTIRERGADLISLTDAIDTTTPDGRIFFHAVGIADDLERTLLAEDTISGLNDARARGVQLGRPRVLTPEQIEQARRLLTEPGATTTSVAEHMGVSRSTINRHALPVVEDTGTVLPAVAPPPEAPRGGRHAT</sequence>
<dbReference type="PANTHER" id="PTHR30461:SF2">
    <property type="entry name" value="SERINE RECOMBINASE PINE-RELATED"/>
    <property type="match status" value="1"/>
</dbReference>
<dbReference type="EMBL" id="PDJJ01000001">
    <property type="protein sequence ID" value="PFG42035.1"/>
    <property type="molecule type" value="Genomic_DNA"/>
</dbReference>
<dbReference type="GO" id="GO:0003677">
    <property type="term" value="F:DNA binding"/>
    <property type="evidence" value="ECO:0007669"/>
    <property type="project" value="UniProtKB-KW"/>
</dbReference>
<dbReference type="Gene3D" id="3.40.50.1390">
    <property type="entry name" value="Resolvase, N-terminal catalytic domain"/>
    <property type="match status" value="1"/>
</dbReference>
<dbReference type="PANTHER" id="PTHR30461">
    <property type="entry name" value="DNA-INVERTASE FROM LAMBDOID PROPHAGE"/>
    <property type="match status" value="1"/>
</dbReference>
<evidence type="ECO:0000256" key="1">
    <source>
        <dbReference type="ARBA" id="ARBA00009913"/>
    </source>
</evidence>
<dbReference type="SUPFAM" id="SSF53041">
    <property type="entry name" value="Resolvase-like"/>
    <property type="match status" value="1"/>
</dbReference>
<dbReference type="PROSITE" id="PS00398">
    <property type="entry name" value="RECOMBINASES_2"/>
    <property type="match status" value="1"/>
</dbReference>
<feature type="domain" description="Resolvase/invertase-type recombinase catalytic" evidence="6">
    <location>
        <begin position="1"/>
        <end position="134"/>
    </location>
</feature>
<dbReference type="RefSeq" id="WP_098462614.1">
    <property type="nucleotide sequence ID" value="NZ_CP182942.1"/>
</dbReference>
<proteinExistence type="inferred from homology"/>
<dbReference type="SMART" id="SM00857">
    <property type="entry name" value="Resolvase"/>
    <property type="match status" value="1"/>
</dbReference>
<organism evidence="7 8">
    <name type="scientific">Isoptericola jiangsuensis</name>
    <dbReference type="NCBI Taxonomy" id="548579"/>
    <lineage>
        <taxon>Bacteria</taxon>
        <taxon>Bacillati</taxon>
        <taxon>Actinomycetota</taxon>
        <taxon>Actinomycetes</taxon>
        <taxon>Micrococcales</taxon>
        <taxon>Promicromonosporaceae</taxon>
        <taxon>Isoptericola</taxon>
    </lineage>
</organism>
<keyword evidence="8" id="KW-1185">Reference proteome</keyword>
<keyword evidence="3" id="KW-0238">DNA-binding</keyword>
<name>A0A2A9EUX1_9MICO</name>
<dbReference type="SUPFAM" id="SSF46689">
    <property type="entry name" value="Homeodomain-like"/>
    <property type="match status" value="1"/>
</dbReference>
<dbReference type="Pfam" id="PF00239">
    <property type="entry name" value="Resolvase"/>
    <property type="match status" value="1"/>
</dbReference>
<evidence type="ECO:0000256" key="5">
    <source>
        <dbReference type="PIRSR" id="PIRSR606118-50"/>
    </source>
</evidence>
<dbReference type="OrthoDB" id="128993at2"/>
<evidence type="ECO:0000313" key="7">
    <source>
        <dbReference type="EMBL" id="PFG42035.1"/>
    </source>
</evidence>
<reference evidence="7 8" key="1">
    <citation type="submission" date="2017-10" db="EMBL/GenBank/DDBJ databases">
        <title>Sequencing the genomes of 1000 actinobacteria strains.</title>
        <authorList>
            <person name="Klenk H.-P."/>
        </authorList>
    </citation>
    <scope>NUCLEOTIDE SEQUENCE [LARGE SCALE GENOMIC DNA]</scope>
    <source>
        <strain evidence="7 8">DSM 21863</strain>
    </source>
</reference>
<dbReference type="InterPro" id="IPR006119">
    <property type="entry name" value="Resolv_N"/>
</dbReference>
<evidence type="ECO:0000256" key="4">
    <source>
        <dbReference type="ARBA" id="ARBA00023172"/>
    </source>
</evidence>
<dbReference type="GO" id="GO:0000150">
    <property type="term" value="F:DNA strand exchange activity"/>
    <property type="evidence" value="ECO:0007669"/>
    <property type="project" value="InterPro"/>
</dbReference>
<dbReference type="CDD" id="cd03768">
    <property type="entry name" value="SR_ResInv"/>
    <property type="match status" value="1"/>
</dbReference>
<dbReference type="AlphaFoldDB" id="A0A2A9EUX1"/>
<dbReference type="InterPro" id="IPR050639">
    <property type="entry name" value="SSR_resolvase"/>
</dbReference>
<dbReference type="Proteomes" id="UP000224130">
    <property type="component" value="Unassembled WGS sequence"/>
</dbReference>
<dbReference type="InterPro" id="IPR006120">
    <property type="entry name" value="Resolvase_HTH_dom"/>
</dbReference>
<accession>A0A2A9EUX1</accession>
<dbReference type="Pfam" id="PF02796">
    <property type="entry name" value="HTH_7"/>
    <property type="match status" value="1"/>
</dbReference>
<evidence type="ECO:0000259" key="6">
    <source>
        <dbReference type="PROSITE" id="PS51736"/>
    </source>
</evidence>
<gene>
    <name evidence="7" type="ORF">ATJ88_0685</name>
</gene>
<keyword evidence="2" id="KW-0229">DNA integration</keyword>